<keyword evidence="2" id="KW-0378">Hydrolase</keyword>
<name>A0A345KWD9_9CAUD</name>
<dbReference type="GO" id="GO:0006508">
    <property type="term" value="P:proteolysis"/>
    <property type="evidence" value="ECO:0007669"/>
    <property type="project" value="UniProtKB-KW"/>
</dbReference>
<sequence length="192" mass="20357">MTHTNRESWLNAAVSELSVLFKNEGYDVPDVRVSVGWPHGGRKNTIGQCFPGGLASDGIGQVFISPILDDAVRILDVLLHELVHAINHAEGKNGHGKDFKTIAVKMGLTGKMTATEAGPELKSTLTELASTLGTFPHAALGPASKATKSRSGKSIKLECAAGEDFIVSISKSRLEMHGAPKCPCHDETMEAA</sequence>
<proteinExistence type="predicted"/>
<gene>
    <name evidence="2" type="primary">46</name>
    <name evidence="2" type="ORF">SEA_EDEN_46</name>
</gene>
<protein>
    <submittedName>
        <fullName evidence="2">SprT-like protease</fullName>
    </submittedName>
</protein>
<dbReference type="GeneID" id="54997695"/>
<dbReference type="GO" id="GO:0008233">
    <property type="term" value="F:peptidase activity"/>
    <property type="evidence" value="ECO:0007669"/>
    <property type="project" value="UniProtKB-KW"/>
</dbReference>
<dbReference type="Pfam" id="PF10263">
    <property type="entry name" value="SprT-like"/>
    <property type="match status" value="1"/>
</dbReference>
<dbReference type="EMBL" id="MH509447">
    <property type="protein sequence ID" value="AXH47341.1"/>
    <property type="molecule type" value="Genomic_DNA"/>
</dbReference>
<evidence type="ECO:0000313" key="3">
    <source>
        <dbReference type="Proteomes" id="UP000260367"/>
    </source>
</evidence>
<reference evidence="3" key="1">
    <citation type="submission" date="2018-06" db="EMBL/GenBank/DDBJ databases">
        <authorList>
            <person name="Zhirakovskaya E."/>
        </authorList>
    </citation>
    <scope>NUCLEOTIDE SEQUENCE [LARGE SCALE GENOMIC DNA]</scope>
</reference>
<keyword evidence="3" id="KW-1185">Reference proteome</keyword>
<evidence type="ECO:0000259" key="1">
    <source>
        <dbReference type="Pfam" id="PF10263"/>
    </source>
</evidence>
<feature type="domain" description="SprT-like" evidence="1">
    <location>
        <begin position="43"/>
        <end position="109"/>
    </location>
</feature>
<organism evidence="2 3">
    <name type="scientific">Microbacterium phage Eden</name>
    <dbReference type="NCBI Taxonomy" id="2250289"/>
    <lineage>
        <taxon>Viruses</taxon>
        <taxon>Duplodnaviria</taxon>
        <taxon>Heunggongvirae</taxon>
        <taxon>Uroviricota</taxon>
        <taxon>Caudoviricetes</taxon>
        <taxon>Edenvirus</taxon>
        <taxon>Edenvirus eden</taxon>
    </lineage>
</organism>
<dbReference type="KEGG" id="vg:54997695"/>
<keyword evidence="2" id="KW-0645">Protease</keyword>
<dbReference type="RefSeq" id="YP_009806825.1">
    <property type="nucleotide sequence ID" value="NC_048017.1"/>
</dbReference>
<accession>A0A345KWD9</accession>
<evidence type="ECO:0000313" key="2">
    <source>
        <dbReference type="EMBL" id="AXH47341.1"/>
    </source>
</evidence>
<dbReference type="Proteomes" id="UP000260367">
    <property type="component" value="Segment"/>
</dbReference>
<dbReference type="InterPro" id="IPR006640">
    <property type="entry name" value="SprT-like_domain"/>
</dbReference>
<dbReference type="GO" id="GO:0006950">
    <property type="term" value="P:response to stress"/>
    <property type="evidence" value="ECO:0007669"/>
    <property type="project" value="UniProtKB-ARBA"/>
</dbReference>